<protein>
    <submittedName>
        <fullName evidence="1">Uncharacterized protein</fullName>
    </submittedName>
</protein>
<dbReference type="Proteomes" id="UP000316291">
    <property type="component" value="Unassembled WGS sequence"/>
</dbReference>
<organism evidence="1 2">
    <name type="scientific">Bradyrhizobium huanghuaihaiense</name>
    <dbReference type="NCBI Taxonomy" id="990078"/>
    <lineage>
        <taxon>Bacteria</taxon>
        <taxon>Pseudomonadati</taxon>
        <taxon>Pseudomonadota</taxon>
        <taxon>Alphaproteobacteria</taxon>
        <taxon>Hyphomicrobiales</taxon>
        <taxon>Nitrobacteraceae</taxon>
        <taxon>Bradyrhizobium</taxon>
    </lineage>
</organism>
<evidence type="ECO:0000313" key="2">
    <source>
        <dbReference type="Proteomes" id="UP000316291"/>
    </source>
</evidence>
<gene>
    <name evidence="1" type="ORF">IQ16_07847</name>
</gene>
<comment type="caution">
    <text evidence="1">The sequence shown here is derived from an EMBL/GenBank/DDBJ whole genome shotgun (WGS) entry which is preliminary data.</text>
</comment>
<keyword evidence="2" id="KW-1185">Reference proteome</keyword>
<evidence type="ECO:0000313" key="1">
    <source>
        <dbReference type="EMBL" id="TWI60144.1"/>
    </source>
</evidence>
<name>A0A562QV12_9BRAD</name>
<accession>A0A562QV12</accession>
<proteinExistence type="predicted"/>
<reference evidence="1 2" key="1">
    <citation type="journal article" date="2015" name="Stand. Genomic Sci.">
        <title>Genomic Encyclopedia of Bacterial and Archaeal Type Strains, Phase III: the genomes of soil and plant-associated and newly described type strains.</title>
        <authorList>
            <person name="Whitman W.B."/>
            <person name="Woyke T."/>
            <person name="Klenk H.P."/>
            <person name="Zhou Y."/>
            <person name="Lilburn T.G."/>
            <person name="Beck B.J."/>
            <person name="De Vos P."/>
            <person name="Vandamme P."/>
            <person name="Eisen J.A."/>
            <person name="Garrity G."/>
            <person name="Hugenholtz P."/>
            <person name="Kyrpides N.C."/>
        </authorList>
    </citation>
    <scope>NUCLEOTIDE SEQUENCE [LARGE SCALE GENOMIC DNA]</scope>
    <source>
        <strain evidence="1 2">CGMCC 1.10948</strain>
    </source>
</reference>
<dbReference type="AlphaFoldDB" id="A0A562QV12"/>
<dbReference type="EMBL" id="VLLA01000037">
    <property type="protein sequence ID" value="TWI60144.1"/>
    <property type="molecule type" value="Genomic_DNA"/>
</dbReference>
<sequence>MISSSRDPFTADNDYSYLRLRDTTTGTELFRRPVPALTYIWISPDLKYVVGLSHVMLWNPYQLVVFSKSGDRLLERNMVGTPGAKRSVTNWIYWYKEPVPKITIVENGATATLSVEDESGLPREFQFPAAR</sequence>